<feature type="compositionally biased region" description="Basic and acidic residues" evidence="1">
    <location>
        <begin position="64"/>
        <end position="92"/>
    </location>
</feature>
<organism evidence="2 3">
    <name type="scientific">Mycena albidolilacea</name>
    <dbReference type="NCBI Taxonomy" id="1033008"/>
    <lineage>
        <taxon>Eukaryota</taxon>
        <taxon>Fungi</taxon>
        <taxon>Dikarya</taxon>
        <taxon>Basidiomycota</taxon>
        <taxon>Agaricomycotina</taxon>
        <taxon>Agaricomycetes</taxon>
        <taxon>Agaricomycetidae</taxon>
        <taxon>Agaricales</taxon>
        <taxon>Marasmiineae</taxon>
        <taxon>Mycenaceae</taxon>
        <taxon>Mycena</taxon>
    </lineage>
</organism>
<dbReference type="Proteomes" id="UP001218218">
    <property type="component" value="Unassembled WGS sequence"/>
</dbReference>
<dbReference type="AlphaFoldDB" id="A0AAD7ASK7"/>
<reference evidence="2" key="1">
    <citation type="submission" date="2023-03" db="EMBL/GenBank/DDBJ databases">
        <title>Massive genome expansion in bonnet fungi (Mycena s.s.) driven by repeated elements and novel gene families across ecological guilds.</title>
        <authorList>
            <consortium name="Lawrence Berkeley National Laboratory"/>
            <person name="Harder C.B."/>
            <person name="Miyauchi S."/>
            <person name="Viragh M."/>
            <person name="Kuo A."/>
            <person name="Thoen E."/>
            <person name="Andreopoulos B."/>
            <person name="Lu D."/>
            <person name="Skrede I."/>
            <person name="Drula E."/>
            <person name="Henrissat B."/>
            <person name="Morin E."/>
            <person name="Kohler A."/>
            <person name="Barry K."/>
            <person name="LaButti K."/>
            <person name="Morin E."/>
            <person name="Salamov A."/>
            <person name="Lipzen A."/>
            <person name="Mereny Z."/>
            <person name="Hegedus B."/>
            <person name="Baldrian P."/>
            <person name="Stursova M."/>
            <person name="Weitz H."/>
            <person name="Taylor A."/>
            <person name="Grigoriev I.V."/>
            <person name="Nagy L.G."/>
            <person name="Martin F."/>
            <person name="Kauserud H."/>
        </authorList>
    </citation>
    <scope>NUCLEOTIDE SEQUENCE</scope>
    <source>
        <strain evidence="2">CBHHK002</strain>
    </source>
</reference>
<dbReference type="EMBL" id="JARIHO010000002">
    <property type="protein sequence ID" value="KAJ7367110.1"/>
    <property type="molecule type" value="Genomic_DNA"/>
</dbReference>
<sequence>MVVGCQEPACRTKERGRTGADSPENQETNAARHRLGKHQLLVQNPRLRAKRTVRNGFPAGVGCNERENDHDDDAVESKRTNERGETRARFGPDKSVNQHGRTSTRESNGRRCRTRIYVRGSTALWRVRNGFPADGWMGERMMDLRDRGPPIAIFFLRAVAVCSSSTRRVGITSDAGTFRLAAGSDIGFRIREYRARRVGTRRTGSDSDQSRSFCAPAPDRLARKKKLVRCVNEIQRR</sequence>
<protein>
    <submittedName>
        <fullName evidence="2">Uncharacterized protein</fullName>
    </submittedName>
</protein>
<evidence type="ECO:0000256" key="1">
    <source>
        <dbReference type="SAM" id="MobiDB-lite"/>
    </source>
</evidence>
<evidence type="ECO:0000313" key="2">
    <source>
        <dbReference type="EMBL" id="KAJ7367110.1"/>
    </source>
</evidence>
<evidence type="ECO:0000313" key="3">
    <source>
        <dbReference type="Proteomes" id="UP001218218"/>
    </source>
</evidence>
<feature type="region of interest" description="Disordered" evidence="1">
    <location>
        <begin position="1"/>
        <end position="35"/>
    </location>
</feature>
<name>A0AAD7ASK7_9AGAR</name>
<proteinExistence type="predicted"/>
<keyword evidence="3" id="KW-1185">Reference proteome</keyword>
<feature type="region of interest" description="Disordered" evidence="1">
    <location>
        <begin position="58"/>
        <end position="110"/>
    </location>
</feature>
<gene>
    <name evidence="2" type="ORF">DFH08DRAFT_185504</name>
</gene>
<comment type="caution">
    <text evidence="2">The sequence shown here is derived from an EMBL/GenBank/DDBJ whole genome shotgun (WGS) entry which is preliminary data.</text>
</comment>
<accession>A0AAD7ASK7</accession>